<gene>
    <name evidence="2" type="ORF">KCU98_g2936</name>
</gene>
<evidence type="ECO:0000313" key="2">
    <source>
        <dbReference type="EMBL" id="KAG9988004.1"/>
    </source>
</evidence>
<sequence>LPTQNQNRNPACLPRLQPQIRLVAGSLLPQPTPPSAANQKRQRPDSDTDTVTSSKRRSMNVAGQGVNQIPENFKLKSNNDNHTKTYEKNLAALDTMDDHTYHNYFPDDRSVDQERLERYRVAKYKEGRQVVLPSSRLR</sequence>
<evidence type="ECO:0000256" key="1">
    <source>
        <dbReference type="SAM" id="MobiDB-lite"/>
    </source>
</evidence>
<evidence type="ECO:0000313" key="3">
    <source>
        <dbReference type="Proteomes" id="UP000729357"/>
    </source>
</evidence>
<dbReference type="AlphaFoldDB" id="A0A9P8JZ45"/>
<organism evidence="2 3">
    <name type="scientific">Aureobasidium melanogenum</name>
    <name type="common">Aureobasidium pullulans var. melanogenum</name>
    <dbReference type="NCBI Taxonomy" id="46634"/>
    <lineage>
        <taxon>Eukaryota</taxon>
        <taxon>Fungi</taxon>
        <taxon>Dikarya</taxon>
        <taxon>Ascomycota</taxon>
        <taxon>Pezizomycotina</taxon>
        <taxon>Dothideomycetes</taxon>
        <taxon>Dothideomycetidae</taxon>
        <taxon>Dothideales</taxon>
        <taxon>Saccotheciaceae</taxon>
        <taxon>Aureobasidium</taxon>
    </lineage>
</organism>
<proteinExistence type="predicted"/>
<dbReference type="EMBL" id="JAHFXS010000181">
    <property type="protein sequence ID" value="KAG9988004.1"/>
    <property type="molecule type" value="Genomic_DNA"/>
</dbReference>
<feature type="non-terminal residue" evidence="2">
    <location>
        <position position="138"/>
    </location>
</feature>
<feature type="non-terminal residue" evidence="2">
    <location>
        <position position="1"/>
    </location>
</feature>
<protein>
    <submittedName>
        <fullName evidence="2">Uncharacterized protein</fullName>
    </submittedName>
</protein>
<comment type="caution">
    <text evidence="2">The sequence shown here is derived from an EMBL/GenBank/DDBJ whole genome shotgun (WGS) entry which is preliminary data.</text>
</comment>
<reference evidence="2" key="1">
    <citation type="journal article" date="2021" name="J Fungi (Basel)">
        <title>Virulence traits and population genomics of the black yeast Aureobasidium melanogenum.</title>
        <authorList>
            <person name="Cernosa A."/>
            <person name="Sun X."/>
            <person name="Gostincar C."/>
            <person name="Fang C."/>
            <person name="Gunde-Cimerman N."/>
            <person name="Song Z."/>
        </authorList>
    </citation>
    <scope>NUCLEOTIDE SEQUENCE</scope>
    <source>
        <strain evidence="2">EXF-9298</strain>
    </source>
</reference>
<keyword evidence="3" id="KW-1185">Reference proteome</keyword>
<accession>A0A9P8JZ45</accession>
<dbReference type="Proteomes" id="UP000729357">
    <property type="component" value="Unassembled WGS sequence"/>
</dbReference>
<name>A0A9P8JZ45_AURME</name>
<feature type="region of interest" description="Disordered" evidence="1">
    <location>
        <begin position="26"/>
        <end position="67"/>
    </location>
</feature>
<reference evidence="2" key="2">
    <citation type="submission" date="2021-08" db="EMBL/GenBank/DDBJ databases">
        <authorList>
            <person name="Gostincar C."/>
            <person name="Sun X."/>
            <person name="Song Z."/>
            <person name="Gunde-Cimerman N."/>
        </authorList>
    </citation>
    <scope>NUCLEOTIDE SEQUENCE</scope>
    <source>
        <strain evidence="2">EXF-9298</strain>
    </source>
</reference>